<organism evidence="1 2">
    <name type="scientific">Oryza meyeriana var. granulata</name>
    <dbReference type="NCBI Taxonomy" id="110450"/>
    <lineage>
        <taxon>Eukaryota</taxon>
        <taxon>Viridiplantae</taxon>
        <taxon>Streptophyta</taxon>
        <taxon>Embryophyta</taxon>
        <taxon>Tracheophyta</taxon>
        <taxon>Spermatophyta</taxon>
        <taxon>Magnoliopsida</taxon>
        <taxon>Liliopsida</taxon>
        <taxon>Poales</taxon>
        <taxon>Poaceae</taxon>
        <taxon>BOP clade</taxon>
        <taxon>Oryzoideae</taxon>
        <taxon>Oryzeae</taxon>
        <taxon>Oryzinae</taxon>
        <taxon>Oryza</taxon>
        <taxon>Oryza meyeriana</taxon>
    </lineage>
</organism>
<sequence length="98" mass="11061">MVYANSDTSLLFRNVIDDHKCAFWGIENFKKIRIIVSIFARQSPRDRVRSYQYQEITGGEREKAAMQRTSSSDLSRDMVKLLKAKVGAHHGAGSTVIG</sequence>
<keyword evidence="2" id="KW-1185">Reference proteome</keyword>
<evidence type="ECO:0000313" key="1">
    <source>
        <dbReference type="EMBL" id="KAF0900473.1"/>
    </source>
</evidence>
<protein>
    <submittedName>
        <fullName evidence="1">Uncharacterized protein</fullName>
    </submittedName>
</protein>
<proteinExistence type="predicted"/>
<dbReference type="EMBL" id="SPHZ02000009">
    <property type="protein sequence ID" value="KAF0900473.1"/>
    <property type="molecule type" value="Genomic_DNA"/>
</dbReference>
<comment type="caution">
    <text evidence="1">The sequence shown here is derived from an EMBL/GenBank/DDBJ whole genome shotgun (WGS) entry which is preliminary data.</text>
</comment>
<evidence type="ECO:0000313" key="2">
    <source>
        <dbReference type="Proteomes" id="UP000479710"/>
    </source>
</evidence>
<dbReference type="Proteomes" id="UP000479710">
    <property type="component" value="Unassembled WGS sequence"/>
</dbReference>
<reference evidence="1 2" key="1">
    <citation type="submission" date="2019-11" db="EMBL/GenBank/DDBJ databases">
        <title>Whole genome sequence of Oryza granulata.</title>
        <authorList>
            <person name="Li W."/>
        </authorList>
    </citation>
    <scope>NUCLEOTIDE SEQUENCE [LARGE SCALE GENOMIC DNA]</scope>
    <source>
        <strain evidence="2">cv. Menghai</strain>
        <tissue evidence="1">Leaf</tissue>
    </source>
</reference>
<name>A0A6G1CLG5_9ORYZ</name>
<accession>A0A6G1CLG5</accession>
<gene>
    <name evidence="1" type="ORF">E2562_032081</name>
</gene>
<dbReference type="AlphaFoldDB" id="A0A6G1CLG5"/>